<dbReference type="InParanoid" id="A0A165QF32"/>
<accession>A0A165QF32</accession>
<name>A0A165QF32_9AGAM</name>
<proteinExistence type="predicted"/>
<dbReference type="Proteomes" id="UP000076761">
    <property type="component" value="Unassembled WGS sequence"/>
</dbReference>
<dbReference type="EMBL" id="KV425596">
    <property type="protein sequence ID" value="KZT22348.1"/>
    <property type="molecule type" value="Genomic_DNA"/>
</dbReference>
<organism evidence="1 2">
    <name type="scientific">Neolentinus lepideus HHB14362 ss-1</name>
    <dbReference type="NCBI Taxonomy" id="1314782"/>
    <lineage>
        <taxon>Eukaryota</taxon>
        <taxon>Fungi</taxon>
        <taxon>Dikarya</taxon>
        <taxon>Basidiomycota</taxon>
        <taxon>Agaricomycotina</taxon>
        <taxon>Agaricomycetes</taxon>
        <taxon>Gloeophyllales</taxon>
        <taxon>Gloeophyllaceae</taxon>
        <taxon>Neolentinus</taxon>
    </lineage>
</organism>
<keyword evidence="2" id="KW-1185">Reference proteome</keyword>
<protein>
    <submittedName>
        <fullName evidence="1">Uncharacterized protein</fullName>
    </submittedName>
</protein>
<evidence type="ECO:0000313" key="1">
    <source>
        <dbReference type="EMBL" id="KZT22348.1"/>
    </source>
</evidence>
<evidence type="ECO:0000313" key="2">
    <source>
        <dbReference type="Proteomes" id="UP000076761"/>
    </source>
</evidence>
<sequence length="120" mass="13257">MHQISPGHVCSAQCSCRDLGVGSLAFESVAMNNSRHQASTPPKEMSLSVSHSMDIPVIARYVIDQDVEVRIKANVWVVGAIVGLCKLFNKVTGMAYEVEYRTPYGYDRGRFAVGDIRPRI</sequence>
<dbReference type="AlphaFoldDB" id="A0A165QF32"/>
<reference evidence="1 2" key="1">
    <citation type="journal article" date="2016" name="Mol. Biol. Evol.">
        <title>Comparative Genomics of Early-Diverging Mushroom-Forming Fungi Provides Insights into the Origins of Lignocellulose Decay Capabilities.</title>
        <authorList>
            <person name="Nagy L.G."/>
            <person name="Riley R."/>
            <person name="Tritt A."/>
            <person name="Adam C."/>
            <person name="Daum C."/>
            <person name="Floudas D."/>
            <person name="Sun H."/>
            <person name="Yadav J.S."/>
            <person name="Pangilinan J."/>
            <person name="Larsson K.H."/>
            <person name="Matsuura K."/>
            <person name="Barry K."/>
            <person name="Labutti K."/>
            <person name="Kuo R."/>
            <person name="Ohm R.A."/>
            <person name="Bhattacharya S.S."/>
            <person name="Shirouzu T."/>
            <person name="Yoshinaga Y."/>
            <person name="Martin F.M."/>
            <person name="Grigoriev I.V."/>
            <person name="Hibbett D.S."/>
        </authorList>
    </citation>
    <scope>NUCLEOTIDE SEQUENCE [LARGE SCALE GENOMIC DNA]</scope>
    <source>
        <strain evidence="1 2">HHB14362 ss-1</strain>
    </source>
</reference>
<gene>
    <name evidence="1" type="ORF">NEOLEDRAFT_1171367</name>
</gene>
<dbReference type="OrthoDB" id="3254025at2759"/>